<sequence>MKSLIEDENLKKLPSKVKYAIFNNASDNYSSCTIEKNVIKLKETNPGIENVYDKIVKVLCHVYNNDSAGSFDTADCDYLYFWLCDLLYRNLTYTNSLYTVMYAINHILQKSNGVSICNFDKYYYYNINKEIFMDFKVLFDYSKDYDKLVQDTTASNGPCSRDYTKLLNQYVIEYNKYKFFCNKEPKHNINCKLFEEFFKNKDPQKLCKLSCNSRNNYYKYAKQKEHHSGVAESGVKTVEQRTSERQQELLISGLHTSPYVDVLLGNTNKEVNVQDLIYDKQELYPLDIEGPQQSAFIDFSASSSSKNMVIPTLLIGITVLSVILGKFTPVGYWLKKALVGKSKGKCNIIMDSNITEDYTIPENLDSSRRFHVRYSNIY</sequence>
<accession>A0A1Y1JT62</accession>
<feature type="transmembrane region" description="Helical" evidence="1">
    <location>
        <begin position="308"/>
        <end position="334"/>
    </location>
</feature>
<evidence type="ECO:0000256" key="1">
    <source>
        <dbReference type="SAM" id="Phobius"/>
    </source>
</evidence>
<organism evidence="2 3">
    <name type="scientific">Plasmodium gonderi</name>
    <dbReference type="NCBI Taxonomy" id="77519"/>
    <lineage>
        <taxon>Eukaryota</taxon>
        <taxon>Sar</taxon>
        <taxon>Alveolata</taxon>
        <taxon>Apicomplexa</taxon>
        <taxon>Aconoidasida</taxon>
        <taxon>Haemosporida</taxon>
        <taxon>Plasmodiidae</taxon>
        <taxon>Plasmodium</taxon>
        <taxon>Plasmodium (Plasmodium)</taxon>
    </lineage>
</organism>
<dbReference type="RefSeq" id="XP_028547217.1">
    <property type="nucleotide sequence ID" value="XM_028691416.1"/>
</dbReference>
<keyword evidence="1" id="KW-0812">Transmembrane</keyword>
<gene>
    <name evidence="2" type="ORF">PGO_004070</name>
</gene>
<dbReference type="AlphaFoldDB" id="A0A1Y1JT62"/>
<keyword evidence="1" id="KW-1133">Transmembrane helix</keyword>
<dbReference type="Proteomes" id="UP000195521">
    <property type="component" value="Unassembled WGS sequence"/>
</dbReference>
<evidence type="ECO:0000313" key="3">
    <source>
        <dbReference type="Proteomes" id="UP000195521"/>
    </source>
</evidence>
<dbReference type="EMBL" id="BDQF01000527">
    <property type="protein sequence ID" value="GAW84628.1"/>
    <property type="molecule type" value="Genomic_DNA"/>
</dbReference>
<protein>
    <submittedName>
        <fullName evidence="2">Variable surface protein</fullName>
    </submittedName>
</protein>
<dbReference type="InterPro" id="IPR008780">
    <property type="entry name" value="Plasmodium_Vir"/>
</dbReference>
<proteinExistence type="predicted"/>
<evidence type="ECO:0000313" key="2">
    <source>
        <dbReference type="EMBL" id="GAW84628.1"/>
    </source>
</evidence>
<keyword evidence="1" id="KW-0472">Membrane</keyword>
<dbReference type="Pfam" id="PF05795">
    <property type="entry name" value="Plasmodium_Vir"/>
    <property type="match status" value="1"/>
</dbReference>
<name>A0A1Y1JT62_PLAGO</name>
<dbReference type="GeneID" id="39745436"/>
<comment type="caution">
    <text evidence="2">The sequence shown here is derived from an EMBL/GenBank/DDBJ whole genome shotgun (WGS) entry which is preliminary data.</text>
</comment>
<keyword evidence="3" id="KW-1185">Reference proteome</keyword>
<reference evidence="3" key="1">
    <citation type="submission" date="2017-04" db="EMBL/GenBank/DDBJ databases">
        <title>Plasmodium gonderi genome.</title>
        <authorList>
            <person name="Arisue N."/>
            <person name="Honma H."/>
            <person name="Kawai S."/>
            <person name="Tougan T."/>
            <person name="Tanabe K."/>
            <person name="Horii T."/>
        </authorList>
    </citation>
    <scope>NUCLEOTIDE SEQUENCE [LARGE SCALE GENOMIC DNA]</scope>
    <source>
        <strain evidence="3">ATCC 30045</strain>
    </source>
</reference>